<evidence type="ECO:0000313" key="2">
    <source>
        <dbReference type="EMBL" id="MDR9900664.1"/>
    </source>
</evidence>
<dbReference type="RefSeq" id="WP_208345540.1">
    <property type="nucleotide sequence ID" value="NZ_CAWQFN010000690.1"/>
</dbReference>
<comment type="caution">
    <text evidence="2">The sequence shown here is derived from an EMBL/GenBank/DDBJ whole genome shotgun (WGS) entry which is preliminary data.</text>
</comment>
<dbReference type="Proteomes" id="UP000667802">
    <property type="component" value="Unassembled WGS sequence"/>
</dbReference>
<keyword evidence="3" id="KW-1185">Reference proteome</keyword>
<feature type="compositionally biased region" description="Basic and acidic residues" evidence="1">
    <location>
        <begin position="103"/>
        <end position="119"/>
    </location>
</feature>
<evidence type="ECO:0000256" key="1">
    <source>
        <dbReference type="SAM" id="MobiDB-lite"/>
    </source>
</evidence>
<name>A0AAP5MEB1_9CYAN</name>
<dbReference type="AlphaFoldDB" id="A0AAP5MEB1"/>
<protein>
    <submittedName>
        <fullName evidence="2">Uncharacterized protein</fullName>
    </submittedName>
</protein>
<reference evidence="3" key="1">
    <citation type="journal article" date="2021" name="Science">
        <title>Hunting the eagle killer: A cyanobacterial neurotoxin causes vacuolar myelinopathy.</title>
        <authorList>
            <person name="Breinlinger S."/>
            <person name="Phillips T.J."/>
            <person name="Haram B.N."/>
            <person name="Mares J."/>
            <person name="Martinez Yerena J.A."/>
            <person name="Hrouzek P."/>
            <person name="Sobotka R."/>
            <person name="Henderson W.M."/>
            <person name="Schmieder P."/>
            <person name="Williams S.M."/>
            <person name="Lauderdale J.D."/>
            <person name="Wilde H.D."/>
            <person name="Gerrin W."/>
            <person name="Kust A."/>
            <person name="Washington J.W."/>
            <person name="Wagner C."/>
            <person name="Geier B."/>
            <person name="Liebeke M."/>
            <person name="Enke H."/>
            <person name="Niedermeyer T.H.J."/>
            <person name="Wilde S.B."/>
        </authorList>
    </citation>
    <scope>NUCLEOTIDE SEQUENCE [LARGE SCALE GENOMIC DNA]</scope>
    <source>
        <strain evidence="3">Thurmond2011</strain>
    </source>
</reference>
<evidence type="ECO:0000313" key="3">
    <source>
        <dbReference type="Proteomes" id="UP000667802"/>
    </source>
</evidence>
<proteinExistence type="predicted"/>
<accession>A0AAP5MEB1</accession>
<sequence length="144" mass="15866">MYDSDCARLVAFVLQGEKTDSGVTGCSQRGLCQGSDTGIRPGSRLSTSGVTWCHRPGIALSCVDVITALRCGWRKRNQMEVSEQKGGAKRPQESAQNNGQKHAQREARCLVSGIHDRLPKRTHQGSEPTDQWDWSARRQPTVTT</sequence>
<organism evidence="2 3">
    <name type="scientific">Aetokthonos hydrillicola Thurmond2011</name>
    <dbReference type="NCBI Taxonomy" id="2712845"/>
    <lineage>
        <taxon>Bacteria</taxon>
        <taxon>Bacillati</taxon>
        <taxon>Cyanobacteriota</taxon>
        <taxon>Cyanophyceae</taxon>
        <taxon>Nostocales</taxon>
        <taxon>Hapalosiphonaceae</taxon>
        <taxon>Aetokthonos</taxon>
    </lineage>
</organism>
<dbReference type="EMBL" id="JAALHA020000037">
    <property type="protein sequence ID" value="MDR9900664.1"/>
    <property type="molecule type" value="Genomic_DNA"/>
</dbReference>
<gene>
    <name evidence="2" type="ORF">G7B40_039945</name>
</gene>
<feature type="region of interest" description="Disordered" evidence="1">
    <location>
        <begin position="79"/>
        <end position="144"/>
    </location>
</feature>